<evidence type="ECO:0000256" key="13">
    <source>
        <dbReference type="ARBA" id="ARBA00023136"/>
    </source>
</evidence>
<dbReference type="PANTHER" id="PTHR42698:SF1">
    <property type="entry name" value="GTPASE ERA, MITOCHONDRIAL"/>
    <property type="match status" value="1"/>
</dbReference>
<accession>A0AAV7UDY6</accession>
<evidence type="ECO:0000256" key="4">
    <source>
        <dbReference type="ARBA" id="ARBA00019149"/>
    </source>
</evidence>
<dbReference type="Pfam" id="PF01926">
    <property type="entry name" value="MMR_HSR1"/>
    <property type="match status" value="1"/>
</dbReference>
<keyword evidence="9" id="KW-0694">RNA-binding</keyword>
<dbReference type="InterPro" id="IPR030388">
    <property type="entry name" value="G_ERA_dom"/>
</dbReference>
<comment type="similarity">
    <text evidence="3 16">Belongs to the TRAFAC class TrmE-Era-EngA-EngB-Septin-like GTPase superfamily. Era GTPase family.</text>
</comment>
<dbReference type="Gene3D" id="3.30.300.20">
    <property type="match status" value="1"/>
</dbReference>
<dbReference type="InterPro" id="IPR027417">
    <property type="entry name" value="P-loop_NTPase"/>
</dbReference>
<keyword evidence="11" id="KW-0496">Mitochondrion</keyword>
<feature type="domain" description="Era-type G" evidence="17">
    <location>
        <begin position="96"/>
        <end position="382"/>
    </location>
</feature>
<dbReference type="SUPFAM" id="SSF54814">
    <property type="entry name" value="Prokaryotic type KH domain (KH-domain type II)"/>
    <property type="match status" value="1"/>
</dbReference>
<gene>
    <name evidence="18" type="ORF">NDU88_003002</name>
</gene>
<evidence type="ECO:0000256" key="8">
    <source>
        <dbReference type="ARBA" id="ARBA00022792"/>
    </source>
</evidence>
<dbReference type="InterPro" id="IPR006073">
    <property type="entry name" value="GTP-bd"/>
</dbReference>
<dbReference type="GO" id="GO:0005759">
    <property type="term" value="C:mitochondrial matrix"/>
    <property type="evidence" value="ECO:0007669"/>
    <property type="project" value="UniProtKB-SubCell"/>
</dbReference>
<dbReference type="FunFam" id="3.30.300.20:FF:000016">
    <property type="entry name" value="GTPase Era, mitochondrial isoform 1"/>
    <property type="match status" value="1"/>
</dbReference>
<keyword evidence="10" id="KW-0809">Transit peptide</keyword>
<evidence type="ECO:0000256" key="1">
    <source>
        <dbReference type="ARBA" id="ARBA00004305"/>
    </source>
</evidence>
<protein>
    <recommendedName>
        <fullName evidence="4">GTPase Era, mitochondrial</fullName>
    </recommendedName>
    <alternativeName>
        <fullName evidence="15">ERA-like protein 1</fullName>
    </alternativeName>
</protein>
<evidence type="ECO:0000259" key="17">
    <source>
        <dbReference type="PROSITE" id="PS51713"/>
    </source>
</evidence>
<dbReference type="InterPro" id="IPR005225">
    <property type="entry name" value="Small_GTP-bd"/>
</dbReference>
<dbReference type="CDD" id="cd04163">
    <property type="entry name" value="Era"/>
    <property type="match status" value="1"/>
</dbReference>
<proteinExistence type="inferred from homology"/>
<dbReference type="InterPro" id="IPR015946">
    <property type="entry name" value="KH_dom-like_a/b"/>
</dbReference>
<dbReference type="GO" id="GO:0043024">
    <property type="term" value="F:ribosomal small subunit binding"/>
    <property type="evidence" value="ECO:0007669"/>
    <property type="project" value="TreeGrafter"/>
</dbReference>
<keyword evidence="19" id="KW-1185">Reference proteome</keyword>
<dbReference type="CDD" id="cd22534">
    <property type="entry name" value="KH-II_Era"/>
    <property type="match status" value="1"/>
</dbReference>
<evidence type="ECO:0000256" key="14">
    <source>
        <dbReference type="ARBA" id="ARBA00025227"/>
    </source>
</evidence>
<keyword evidence="7 16" id="KW-0547">Nucleotide-binding</keyword>
<dbReference type="Pfam" id="PF07650">
    <property type="entry name" value="KH_2"/>
    <property type="match status" value="1"/>
</dbReference>
<keyword evidence="12 16" id="KW-0342">GTP-binding</keyword>
<evidence type="ECO:0000256" key="10">
    <source>
        <dbReference type="ARBA" id="ARBA00022946"/>
    </source>
</evidence>
<dbReference type="GO" id="GO:0019843">
    <property type="term" value="F:rRNA binding"/>
    <property type="evidence" value="ECO:0007669"/>
    <property type="project" value="UniProtKB-KW"/>
</dbReference>
<evidence type="ECO:0000256" key="5">
    <source>
        <dbReference type="ARBA" id="ARBA00022517"/>
    </source>
</evidence>
<dbReference type="EMBL" id="JANPWB010000005">
    <property type="protein sequence ID" value="KAJ1186219.1"/>
    <property type="molecule type" value="Genomic_DNA"/>
</dbReference>
<dbReference type="GO" id="GO:0005525">
    <property type="term" value="F:GTP binding"/>
    <property type="evidence" value="ECO:0007669"/>
    <property type="project" value="UniProtKB-UniRule"/>
</dbReference>
<evidence type="ECO:0000256" key="15">
    <source>
        <dbReference type="ARBA" id="ARBA00030975"/>
    </source>
</evidence>
<dbReference type="Gene3D" id="3.40.50.300">
    <property type="entry name" value="P-loop containing nucleotide triphosphate hydrolases"/>
    <property type="match status" value="1"/>
</dbReference>
<dbReference type="InterPro" id="IPR009019">
    <property type="entry name" value="KH_sf_prok-type"/>
</dbReference>
<comment type="caution">
    <text evidence="18">The sequence shown here is derived from an EMBL/GenBank/DDBJ whole genome shotgun (WGS) entry which is preliminary data.</text>
</comment>
<evidence type="ECO:0000256" key="12">
    <source>
        <dbReference type="ARBA" id="ARBA00023134"/>
    </source>
</evidence>
<comment type="subcellular location">
    <subcellularLocation>
        <location evidence="2">Mitochondrion inner membrane</location>
        <topology evidence="2">Peripheral membrane protein</topology>
    </subcellularLocation>
    <subcellularLocation>
        <location evidence="1">Mitochondrion matrix</location>
    </subcellularLocation>
</comment>
<dbReference type="Proteomes" id="UP001066276">
    <property type="component" value="Chromosome 3_1"/>
</dbReference>
<dbReference type="GO" id="GO:0000028">
    <property type="term" value="P:ribosomal small subunit assembly"/>
    <property type="evidence" value="ECO:0007669"/>
    <property type="project" value="TreeGrafter"/>
</dbReference>
<sequence length="490" mass="54534">MAAITGVLGRGTQLWTSLLQRQSKVCVGEYFKKRSQGISVSAACYGKKSALGHILGVVKEQEFSAALGQHPPPVSFIKEEQDCLLVHVPDQPENPKVLRVAIVGAPNAGKSTLSNELLGRKVFPVSKKVHTTRCQAMGVITNADTQMILLDTPGLTSKSKMKRHNLEKSLYQDPWDSMKAANVVLVLVDIADFWTRHRLHPEVLKCLSKFPEVPSILVMNKVDLVKKKGVLLDLVEELTEGFVDGKKLQVKSLVKPFSTSSQKETLQSQGVTREVAVGEADKKHKLQLVEYVGGVHKEINSDVQADSDRSLDPGKGIHRRKLENWEDFETDCVTSAADEKQLVMDLKSRKGWPHFQEVFMLSALSGEEVETLKRYLLSLAKPSPWEFHSGVVTTQCPQEICNNVVRSKLLEYLPQEVPYNVNQSIEVWEEGPGGELVILQKLLVHKDSHAKMLIGQGGQLISKISQEAGEELMNIFLCDIRLKLVVKVKK</sequence>
<dbReference type="PRINTS" id="PR00326">
    <property type="entry name" value="GTP1OBG"/>
</dbReference>
<dbReference type="SUPFAM" id="SSF52540">
    <property type="entry name" value="P-loop containing nucleoside triphosphate hydrolases"/>
    <property type="match status" value="1"/>
</dbReference>
<keyword evidence="13" id="KW-0472">Membrane</keyword>
<dbReference type="GO" id="GO:0005743">
    <property type="term" value="C:mitochondrial inner membrane"/>
    <property type="evidence" value="ECO:0007669"/>
    <property type="project" value="UniProtKB-SubCell"/>
</dbReference>
<evidence type="ECO:0000313" key="19">
    <source>
        <dbReference type="Proteomes" id="UP001066276"/>
    </source>
</evidence>
<feature type="region of interest" description="G4" evidence="16">
    <location>
        <begin position="220"/>
        <end position="223"/>
    </location>
</feature>
<dbReference type="PANTHER" id="PTHR42698">
    <property type="entry name" value="GTPASE ERA"/>
    <property type="match status" value="1"/>
</dbReference>
<evidence type="ECO:0000256" key="7">
    <source>
        <dbReference type="ARBA" id="ARBA00022741"/>
    </source>
</evidence>
<evidence type="ECO:0000256" key="16">
    <source>
        <dbReference type="PROSITE-ProRule" id="PRU01050"/>
    </source>
</evidence>
<comment type="function">
    <text evidence="14">Probable GTPase that plays a role in the mitochondrial ribosomal small subunit assembly. Specifically binds the 12S mitochondrial rRNA (12S mt-rRNA) to a 33 nucleotide section delineating the 3' terminal stem-loop region. May act as a chaperone that protects the 12S mt-rRNA on the 28S mitoribosomal subunit during ribosomal small subunit assembly.</text>
</comment>
<feature type="region of interest" description="G3" evidence="16">
    <location>
        <begin position="151"/>
        <end position="154"/>
    </location>
</feature>
<organism evidence="18 19">
    <name type="scientific">Pleurodeles waltl</name>
    <name type="common">Iberian ribbed newt</name>
    <dbReference type="NCBI Taxonomy" id="8319"/>
    <lineage>
        <taxon>Eukaryota</taxon>
        <taxon>Metazoa</taxon>
        <taxon>Chordata</taxon>
        <taxon>Craniata</taxon>
        <taxon>Vertebrata</taxon>
        <taxon>Euteleostomi</taxon>
        <taxon>Amphibia</taxon>
        <taxon>Batrachia</taxon>
        <taxon>Caudata</taxon>
        <taxon>Salamandroidea</taxon>
        <taxon>Salamandridae</taxon>
        <taxon>Pleurodelinae</taxon>
        <taxon>Pleurodeles</taxon>
    </lineage>
</organism>
<dbReference type="FunFam" id="3.40.50.300:FF:002220">
    <property type="entry name" value="GTPase Era, mitochondrial"/>
    <property type="match status" value="1"/>
</dbReference>
<keyword evidence="5" id="KW-0690">Ribosome biogenesis</keyword>
<feature type="region of interest" description="G2" evidence="16">
    <location>
        <begin position="130"/>
        <end position="134"/>
    </location>
</feature>
<reference evidence="18" key="1">
    <citation type="journal article" date="2022" name="bioRxiv">
        <title>Sequencing and chromosome-scale assembly of the giantPleurodeles waltlgenome.</title>
        <authorList>
            <person name="Brown T."/>
            <person name="Elewa A."/>
            <person name="Iarovenko S."/>
            <person name="Subramanian E."/>
            <person name="Araus A.J."/>
            <person name="Petzold A."/>
            <person name="Susuki M."/>
            <person name="Suzuki K.-i.T."/>
            <person name="Hayashi T."/>
            <person name="Toyoda A."/>
            <person name="Oliveira C."/>
            <person name="Osipova E."/>
            <person name="Leigh N.D."/>
            <person name="Simon A."/>
            <person name="Yun M.H."/>
        </authorList>
    </citation>
    <scope>NUCLEOTIDE SEQUENCE</scope>
    <source>
        <strain evidence="18">20211129_DDA</strain>
        <tissue evidence="18">Liver</tissue>
    </source>
</reference>
<dbReference type="NCBIfam" id="TIGR00231">
    <property type="entry name" value="small_GTP"/>
    <property type="match status" value="1"/>
</dbReference>
<dbReference type="InterPro" id="IPR004044">
    <property type="entry name" value="KH_dom_type_2"/>
</dbReference>
<dbReference type="InterPro" id="IPR005662">
    <property type="entry name" value="GTPase_Era-like"/>
</dbReference>
<evidence type="ECO:0000256" key="9">
    <source>
        <dbReference type="ARBA" id="ARBA00022884"/>
    </source>
</evidence>
<evidence type="ECO:0000313" key="18">
    <source>
        <dbReference type="EMBL" id="KAJ1186219.1"/>
    </source>
</evidence>
<evidence type="ECO:0000256" key="6">
    <source>
        <dbReference type="ARBA" id="ARBA00022730"/>
    </source>
</evidence>
<feature type="region of interest" description="G1" evidence="16">
    <location>
        <begin position="104"/>
        <end position="111"/>
    </location>
</feature>
<evidence type="ECO:0000256" key="2">
    <source>
        <dbReference type="ARBA" id="ARBA00004637"/>
    </source>
</evidence>
<dbReference type="AlphaFoldDB" id="A0AAV7UDY6"/>
<keyword evidence="8" id="KW-0999">Mitochondrion inner membrane</keyword>
<dbReference type="HAMAP" id="MF_00367">
    <property type="entry name" value="GTPase_Era"/>
    <property type="match status" value="1"/>
</dbReference>
<feature type="region of interest" description="G5" evidence="16">
    <location>
        <begin position="361"/>
        <end position="363"/>
    </location>
</feature>
<evidence type="ECO:0000256" key="3">
    <source>
        <dbReference type="ARBA" id="ARBA00007921"/>
    </source>
</evidence>
<keyword evidence="6" id="KW-0699">rRNA-binding</keyword>
<name>A0AAV7UDY6_PLEWA</name>
<dbReference type="PROSITE" id="PS51713">
    <property type="entry name" value="G_ERA"/>
    <property type="match status" value="1"/>
</dbReference>
<evidence type="ECO:0000256" key="11">
    <source>
        <dbReference type="ARBA" id="ARBA00023128"/>
    </source>
</evidence>